<dbReference type="Proteomes" id="UP001523392">
    <property type="component" value="Unassembled WGS sequence"/>
</dbReference>
<sequence>MIPDPLTRPALPAAAAPMHAPAPYAAELRQEGGFTTAFAALRRSRLLLLAWVLVTFGLAAAAILQLSPRYRASALVLLDMRELNLGDVRGPLIGPTASLDSTIVRSQVELLGSEELARRVVADLGLVDNPEFRPRVSRKEMLLNHGLDLLRRAEDALRLPAEWRLLPPAPPPTPTSLAERTAYAVDLYRNNLSVFNDGRSFAITVGFQSADPELAARIANRHVALYVEEQRRAKREALSVAGTWLTEEVEEQAGRLREAERALQEYRERNNLFAPRGVSIVAQELSEVNNQLAAARADLAAKEARLRSAQTARLQSGGGDSELAVISSDTISRLREAEATARRRASEAASRLGSRHPEVLATRAEVAEVQSKIAEEVQKIMRVQASEAAIARVRVQELQRSVAQLEQRMAENERAETGARDLERVATATRTLYENLLVRQKQFAAQEGIQRADARMISPAGVPLRPSFPNVPLFLAAAFLASAGSGVGVALLRERLRSRITSLEEAAELVGAPALGTLPRSPLRSPMHRRVVERPKSAIAEAMRTLRSALALQQRNLEILAPGARTLALTSALPGEGKTTIALSMARSMAVSGLSVLLIDADLRKPKVARLIWGRPPSEPGLAAAIEHELPLDAVVLTDHATPLKVIHASDRAPIAPPQDVLAAPGMRRLLNEARQAFDYVIIDTPPAALVTDAAVVGGQVEGVMLISRWNRTPVAALRAAARNLATAQVKLLGVVLNDADPNRLPEYGSGATYAIGTRNRYFEA</sequence>
<dbReference type="RefSeq" id="WP_252955033.1">
    <property type="nucleotide sequence ID" value="NZ_JAFIRR010000128.1"/>
</dbReference>
<comment type="similarity">
    <text evidence="1">Belongs to the CpsD/CapB family.</text>
</comment>
<dbReference type="Gene3D" id="3.40.50.300">
    <property type="entry name" value="P-loop containing nucleotide triphosphate hydrolases"/>
    <property type="match status" value="1"/>
</dbReference>
<organism evidence="12 13">
    <name type="scientific">Siccirubricoccus soli</name>
    <dbReference type="NCBI Taxonomy" id="2899147"/>
    <lineage>
        <taxon>Bacteria</taxon>
        <taxon>Pseudomonadati</taxon>
        <taxon>Pseudomonadota</taxon>
        <taxon>Alphaproteobacteria</taxon>
        <taxon>Acetobacterales</taxon>
        <taxon>Roseomonadaceae</taxon>
        <taxon>Siccirubricoccus</taxon>
    </lineage>
</organism>
<dbReference type="PANTHER" id="PTHR32309:SF13">
    <property type="entry name" value="FERRIC ENTEROBACTIN TRANSPORT PROTEIN FEPE"/>
    <property type="match status" value="1"/>
</dbReference>
<keyword evidence="10" id="KW-1133">Transmembrane helix</keyword>
<feature type="coiled-coil region" evidence="9">
    <location>
        <begin position="388"/>
        <end position="415"/>
    </location>
</feature>
<dbReference type="PANTHER" id="PTHR32309">
    <property type="entry name" value="TYROSINE-PROTEIN KINASE"/>
    <property type="match status" value="1"/>
</dbReference>
<dbReference type="InterPro" id="IPR050445">
    <property type="entry name" value="Bact_polysacc_biosynth/exp"/>
</dbReference>
<dbReference type="EMBL" id="JAFIRR010000128">
    <property type="protein sequence ID" value="MCO6418403.1"/>
    <property type="molecule type" value="Genomic_DNA"/>
</dbReference>
<evidence type="ECO:0000313" key="13">
    <source>
        <dbReference type="Proteomes" id="UP001523392"/>
    </source>
</evidence>
<evidence type="ECO:0000256" key="1">
    <source>
        <dbReference type="ARBA" id="ARBA00007316"/>
    </source>
</evidence>
<keyword evidence="5" id="KW-0418">Kinase</keyword>
<dbReference type="Pfam" id="PF13614">
    <property type="entry name" value="AAA_31"/>
    <property type="match status" value="1"/>
</dbReference>
<evidence type="ECO:0000256" key="5">
    <source>
        <dbReference type="ARBA" id="ARBA00022777"/>
    </source>
</evidence>
<dbReference type="EC" id="2.7.10.2" evidence="2"/>
<dbReference type="InterPro" id="IPR005702">
    <property type="entry name" value="Wzc-like_C"/>
</dbReference>
<dbReference type="CDD" id="cd05387">
    <property type="entry name" value="BY-kinase"/>
    <property type="match status" value="1"/>
</dbReference>
<dbReference type="InterPro" id="IPR025669">
    <property type="entry name" value="AAA_dom"/>
</dbReference>
<gene>
    <name evidence="12" type="ORF">JYK14_19865</name>
</gene>
<dbReference type="SUPFAM" id="SSF52540">
    <property type="entry name" value="P-loop containing nucleoside triphosphate hydrolases"/>
    <property type="match status" value="1"/>
</dbReference>
<proteinExistence type="inferred from homology"/>
<reference evidence="12 13" key="1">
    <citation type="submission" date="2021-12" db="EMBL/GenBank/DDBJ databases">
        <title>Siccirubricoccus leaddurans sp. nov., a high concentration Zn2+ tolerance bacterium.</title>
        <authorList>
            <person name="Cao Y."/>
        </authorList>
    </citation>
    <scope>NUCLEOTIDE SEQUENCE [LARGE SCALE GENOMIC DNA]</scope>
    <source>
        <strain evidence="12 13">KC 17139</strain>
    </source>
</reference>
<evidence type="ECO:0000256" key="9">
    <source>
        <dbReference type="SAM" id="Coils"/>
    </source>
</evidence>
<keyword evidence="10" id="KW-0812">Transmembrane</keyword>
<dbReference type="InterPro" id="IPR027417">
    <property type="entry name" value="P-loop_NTPase"/>
</dbReference>
<protein>
    <recommendedName>
        <fullName evidence="2">non-specific protein-tyrosine kinase</fullName>
        <ecNumber evidence="2">2.7.10.2</ecNumber>
    </recommendedName>
</protein>
<evidence type="ECO:0000259" key="11">
    <source>
        <dbReference type="Pfam" id="PF13614"/>
    </source>
</evidence>
<name>A0ABT1D8Z1_9PROT</name>
<comment type="caution">
    <text evidence="12">The sequence shown here is derived from an EMBL/GenBank/DDBJ whole genome shotgun (WGS) entry which is preliminary data.</text>
</comment>
<evidence type="ECO:0000256" key="10">
    <source>
        <dbReference type="SAM" id="Phobius"/>
    </source>
</evidence>
<keyword evidence="10" id="KW-0472">Membrane</keyword>
<evidence type="ECO:0000256" key="8">
    <source>
        <dbReference type="ARBA" id="ARBA00051245"/>
    </source>
</evidence>
<feature type="transmembrane region" description="Helical" evidence="10">
    <location>
        <begin position="46"/>
        <end position="66"/>
    </location>
</feature>
<feature type="domain" description="AAA" evidence="11">
    <location>
        <begin position="567"/>
        <end position="689"/>
    </location>
</feature>
<evidence type="ECO:0000313" key="12">
    <source>
        <dbReference type="EMBL" id="MCO6418403.1"/>
    </source>
</evidence>
<comment type="catalytic activity">
    <reaction evidence="8">
        <text>L-tyrosyl-[protein] + ATP = O-phospho-L-tyrosyl-[protein] + ADP + H(+)</text>
        <dbReference type="Rhea" id="RHEA:10596"/>
        <dbReference type="Rhea" id="RHEA-COMP:10136"/>
        <dbReference type="Rhea" id="RHEA-COMP:20101"/>
        <dbReference type="ChEBI" id="CHEBI:15378"/>
        <dbReference type="ChEBI" id="CHEBI:30616"/>
        <dbReference type="ChEBI" id="CHEBI:46858"/>
        <dbReference type="ChEBI" id="CHEBI:61978"/>
        <dbReference type="ChEBI" id="CHEBI:456216"/>
        <dbReference type="EC" id="2.7.10.2"/>
    </reaction>
</comment>
<keyword evidence="9" id="KW-0175">Coiled coil</keyword>
<evidence type="ECO:0000256" key="3">
    <source>
        <dbReference type="ARBA" id="ARBA00022679"/>
    </source>
</evidence>
<accession>A0ABT1D8Z1</accession>
<dbReference type="GO" id="GO:0004715">
    <property type="term" value="F:non-membrane spanning protein tyrosine kinase activity"/>
    <property type="evidence" value="ECO:0007669"/>
    <property type="project" value="UniProtKB-EC"/>
</dbReference>
<keyword evidence="6" id="KW-0067">ATP-binding</keyword>
<feature type="coiled-coil region" evidence="9">
    <location>
        <begin position="249"/>
        <end position="312"/>
    </location>
</feature>
<evidence type="ECO:0000256" key="7">
    <source>
        <dbReference type="ARBA" id="ARBA00023137"/>
    </source>
</evidence>
<evidence type="ECO:0000256" key="4">
    <source>
        <dbReference type="ARBA" id="ARBA00022741"/>
    </source>
</evidence>
<keyword evidence="3 12" id="KW-0808">Transferase</keyword>
<dbReference type="NCBIfam" id="TIGR01007">
    <property type="entry name" value="eps_fam"/>
    <property type="match status" value="1"/>
</dbReference>
<keyword evidence="7" id="KW-0829">Tyrosine-protein kinase</keyword>
<evidence type="ECO:0000256" key="2">
    <source>
        <dbReference type="ARBA" id="ARBA00011903"/>
    </source>
</evidence>
<keyword evidence="4" id="KW-0547">Nucleotide-binding</keyword>
<keyword evidence="13" id="KW-1185">Reference proteome</keyword>
<evidence type="ECO:0000256" key="6">
    <source>
        <dbReference type="ARBA" id="ARBA00022840"/>
    </source>
</evidence>